<accession>A0A7J6GYC8</accession>
<dbReference type="InterPro" id="IPR036259">
    <property type="entry name" value="MFS_trans_sf"/>
</dbReference>
<comment type="caution">
    <text evidence="2">The sequence shown here is derived from an EMBL/GenBank/DDBJ whole genome shotgun (WGS) entry which is preliminary data.</text>
</comment>
<proteinExistence type="predicted"/>
<protein>
    <submittedName>
        <fullName evidence="2">Uncharacterized protein</fullName>
    </submittedName>
</protein>
<feature type="region of interest" description="Disordered" evidence="1">
    <location>
        <begin position="88"/>
        <end position="113"/>
    </location>
</feature>
<dbReference type="EMBL" id="JAATIQ010000080">
    <property type="protein sequence ID" value="KAF4387129.1"/>
    <property type="molecule type" value="Genomic_DNA"/>
</dbReference>
<feature type="compositionally biased region" description="Acidic residues" evidence="1">
    <location>
        <begin position="103"/>
        <end position="113"/>
    </location>
</feature>
<dbReference type="Proteomes" id="UP000583929">
    <property type="component" value="Unassembled WGS sequence"/>
</dbReference>
<keyword evidence="3" id="KW-1185">Reference proteome</keyword>
<dbReference type="Gene3D" id="1.20.1250.20">
    <property type="entry name" value="MFS general substrate transporter like domains"/>
    <property type="match status" value="1"/>
</dbReference>
<evidence type="ECO:0000313" key="3">
    <source>
        <dbReference type="Proteomes" id="UP000583929"/>
    </source>
</evidence>
<dbReference type="AlphaFoldDB" id="A0A7J6GYC8"/>
<evidence type="ECO:0000313" key="2">
    <source>
        <dbReference type="EMBL" id="KAF4387129.1"/>
    </source>
</evidence>
<sequence length="113" mass="12795">MDSASKDYECLGEMHKIARAQTLIAMCSTVPNYWFTVLFIDRIGRFVNQLMDLPGQISVHLPRHLCYIRKARGNRGGIWVRLLGSEPRVGQVPESNGKSLEEMSGESNEENNK</sequence>
<name>A0A7J6GYC8_CANSA</name>
<gene>
    <name evidence="2" type="ORF">G4B88_024701</name>
</gene>
<organism evidence="2 3">
    <name type="scientific">Cannabis sativa</name>
    <name type="common">Hemp</name>
    <name type="synonym">Marijuana</name>
    <dbReference type="NCBI Taxonomy" id="3483"/>
    <lineage>
        <taxon>Eukaryota</taxon>
        <taxon>Viridiplantae</taxon>
        <taxon>Streptophyta</taxon>
        <taxon>Embryophyta</taxon>
        <taxon>Tracheophyta</taxon>
        <taxon>Spermatophyta</taxon>
        <taxon>Magnoliopsida</taxon>
        <taxon>eudicotyledons</taxon>
        <taxon>Gunneridae</taxon>
        <taxon>Pentapetalae</taxon>
        <taxon>rosids</taxon>
        <taxon>fabids</taxon>
        <taxon>Rosales</taxon>
        <taxon>Cannabaceae</taxon>
        <taxon>Cannabis</taxon>
    </lineage>
</organism>
<reference evidence="2 3" key="1">
    <citation type="journal article" date="2020" name="bioRxiv">
        <title>Sequence and annotation of 42 cannabis genomes reveals extensive copy number variation in cannabinoid synthesis and pathogen resistance genes.</title>
        <authorList>
            <person name="Mckernan K.J."/>
            <person name="Helbert Y."/>
            <person name="Kane L.T."/>
            <person name="Ebling H."/>
            <person name="Zhang L."/>
            <person name="Liu B."/>
            <person name="Eaton Z."/>
            <person name="Mclaughlin S."/>
            <person name="Kingan S."/>
            <person name="Baybayan P."/>
            <person name="Concepcion G."/>
            <person name="Jordan M."/>
            <person name="Riva A."/>
            <person name="Barbazuk W."/>
            <person name="Harkins T."/>
        </authorList>
    </citation>
    <scope>NUCLEOTIDE SEQUENCE [LARGE SCALE GENOMIC DNA]</scope>
    <source>
        <strain evidence="3">cv. Jamaican Lion 4</strain>
        <tissue evidence="2">Leaf</tissue>
    </source>
</reference>
<evidence type="ECO:0000256" key="1">
    <source>
        <dbReference type="SAM" id="MobiDB-lite"/>
    </source>
</evidence>